<accession>A0A1I0AX37</accession>
<dbReference type="HAMAP" id="MF_00125">
    <property type="entry name" value="HisZ"/>
    <property type="match status" value="1"/>
</dbReference>
<sequence length="412" mass="47152">MHSYVKENKLDLNTIAFKQKEKVIDLLKKRFSTYGYQQIQTPAFESYDLYTTVTGTLKQDDMIKVIDRSGRVLVLRPDITIPITQQVAKQTPQLTEELRYFYVSDVFRNTSQQITDYEQLQAGVEFFGNNGSEADAEILALVEHILSDLQVGTFTIEIGHAGFFKEILDHLSLTPEQTNQFKQLVQAKNIAGLQQFINKLNMNESVQNIVEQIPLLYGNPTTVIQRAKELELPANMKRKLETLEEICSLLEAYQCTERIVLDLGLINHMDYYSDVIFQGFIESIGKPILTGGRYNHLADQFGASIPAIGFAFDIDLLLTLEQQEDPYDTQEIAVFYDPSKRKQAANIAQLFRRNGQSVVLCPLEKVNHFHSNVRYKITLKQTKNLLTTATETIEFHTNQELQEQINRLREGA</sequence>
<dbReference type="EMBL" id="FOHE01000004">
    <property type="protein sequence ID" value="SES98350.1"/>
    <property type="molecule type" value="Genomic_DNA"/>
</dbReference>
<feature type="binding site" evidence="10">
    <location>
        <begin position="271"/>
        <end position="272"/>
    </location>
    <ligand>
        <name>L-histidine</name>
        <dbReference type="ChEBI" id="CHEBI:57595"/>
    </ligand>
</feature>
<evidence type="ECO:0000256" key="3">
    <source>
        <dbReference type="ARBA" id="ARBA00005539"/>
    </source>
</evidence>
<dbReference type="PIRSF" id="PIRSF001549">
    <property type="entry name" value="His-tRNA_synth"/>
    <property type="match status" value="1"/>
</dbReference>
<evidence type="ECO:0000256" key="5">
    <source>
        <dbReference type="ARBA" id="ARBA00022490"/>
    </source>
</evidence>
<evidence type="ECO:0000256" key="4">
    <source>
        <dbReference type="ARBA" id="ARBA00020397"/>
    </source>
</evidence>
<feature type="binding site" evidence="10">
    <location>
        <position position="121"/>
    </location>
    <ligand>
        <name>L-histidine</name>
        <dbReference type="ChEBI" id="CHEBI:57595"/>
    </ligand>
</feature>
<keyword evidence="6 9" id="KW-0028">Amino-acid biosynthesis</keyword>
<dbReference type="GO" id="GO:0006427">
    <property type="term" value="P:histidyl-tRNA aminoacylation"/>
    <property type="evidence" value="ECO:0007669"/>
    <property type="project" value="TreeGrafter"/>
</dbReference>
<keyword evidence="13" id="KW-1185">Reference proteome</keyword>
<dbReference type="InterPro" id="IPR004517">
    <property type="entry name" value="HisZ"/>
</dbReference>
<name>A0A1I0AX37_9BACI</name>
<feature type="domain" description="Aminoacyl-transfer RNA synthetases class-II family profile" evidence="11">
    <location>
        <begin position="17"/>
        <end position="376"/>
    </location>
</feature>
<evidence type="ECO:0000313" key="13">
    <source>
        <dbReference type="Proteomes" id="UP000198618"/>
    </source>
</evidence>
<evidence type="ECO:0000256" key="1">
    <source>
        <dbReference type="ARBA" id="ARBA00004496"/>
    </source>
</evidence>
<dbReference type="AlphaFoldDB" id="A0A1I0AX37"/>
<gene>
    <name evidence="9" type="primary">hisZ</name>
    <name evidence="12" type="ORF">SAMN05216389_10452</name>
</gene>
<dbReference type="Proteomes" id="UP000198618">
    <property type="component" value="Unassembled WGS sequence"/>
</dbReference>
<feature type="binding site" evidence="10">
    <location>
        <position position="125"/>
    </location>
    <ligand>
        <name>L-histidine</name>
        <dbReference type="ChEBI" id="CHEBI:57595"/>
    </ligand>
</feature>
<keyword evidence="7 9" id="KW-0368">Histidine biosynthesis</keyword>
<dbReference type="GO" id="GO:0016757">
    <property type="term" value="F:glycosyltransferase activity"/>
    <property type="evidence" value="ECO:0007669"/>
    <property type="project" value="UniProtKB-KW"/>
</dbReference>
<dbReference type="STRING" id="930131.SAMN05216389_10452"/>
<dbReference type="GO" id="GO:0140096">
    <property type="term" value="F:catalytic activity, acting on a protein"/>
    <property type="evidence" value="ECO:0007669"/>
    <property type="project" value="UniProtKB-ARBA"/>
</dbReference>
<keyword evidence="5 9" id="KW-0963">Cytoplasm</keyword>
<dbReference type="InterPro" id="IPR004516">
    <property type="entry name" value="HisRS/HisZ"/>
</dbReference>
<feature type="binding site" evidence="10">
    <location>
        <begin position="78"/>
        <end position="80"/>
    </location>
    <ligand>
        <name>L-histidine</name>
        <dbReference type="ChEBI" id="CHEBI:57595"/>
    </ligand>
</feature>
<proteinExistence type="inferred from homology"/>
<evidence type="ECO:0000256" key="9">
    <source>
        <dbReference type="HAMAP-Rule" id="MF_00125"/>
    </source>
</evidence>
<dbReference type="PROSITE" id="PS50862">
    <property type="entry name" value="AA_TRNA_LIGASE_II"/>
    <property type="match status" value="1"/>
</dbReference>
<keyword evidence="12" id="KW-0328">Glycosyltransferase</keyword>
<evidence type="ECO:0000256" key="6">
    <source>
        <dbReference type="ARBA" id="ARBA00022605"/>
    </source>
</evidence>
<comment type="subcellular location">
    <subcellularLocation>
        <location evidence="1 9">Cytoplasm</location>
    </subcellularLocation>
</comment>
<evidence type="ECO:0000256" key="2">
    <source>
        <dbReference type="ARBA" id="ARBA00004667"/>
    </source>
</evidence>
<feature type="binding site" evidence="10">
    <location>
        <position position="108"/>
    </location>
    <ligand>
        <name>L-histidine</name>
        <dbReference type="ChEBI" id="CHEBI:57595"/>
    </ligand>
</feature>
<keyword evidence="12" id="KW-0808">Transferase</keyword>
<dbReference type="NCBIfam" id="TIGR00443">
    <property type="entry name" value="hisZ_biosyn_reg"/>
    <property type="match status" value="1"/>
</dbReference>
<comment type="function">
    <text evidence="8 9">Required for the first step of histidine biosynthesis. May allow the feedback regulation of ATP phosphoribosyltransferase activity by histidine.</text>
</comment>
<dbReference type="InterPro" id="IPR041715">
    <property type="entry name" value="HisRS-like_core"/>
</dbReference>
<dbReference type="GO" id="GO:0000105">
    <property type="term" value="P:L-histidine biosynthetic process"/>
    <property type="evidence" value="ECO:0007669"/>
    <property type="project" value="UniProtKB-UniRule"/>
</dbReference>
<organism evidence="12 13">
    <name type="scientific">Oceanobacillus limi</name>
    <dbReference type="NCBI Taxonomy" id="930131"/>
    <lineage>
        <taxon>Bacteria</taxon>
        <taxon>Bacillati</taxon>
        <taxon>Bacillota</taxon>
        <taxon>Bacilli</taxon>
        <taxon>Bacillales</taxon>
        <taxon>Bacillaceae</taxon>
        <taxon>Oceanobacillus</taxon>
    </lineage>
</organism>
<protein>
    <recommendedName>
        <fullName evidence="4 9">ATP phosphoribosyltransferase regulatory subunit</fullName>
    </recommendedName>
</protein>
<dbReference type="GO" id="GO:0005737">
    <property type="term" value="C:cytoplasm"/>
    <property type="evidence" value="ECO:0007669"/>
    <property type="project" value="UniProtKB-SubCell"/>
</dbReference>
<evidence type="ECO:0000259" key="11">
    <source>
        <dbReference type="PROSITE" id="PS50862"/>
    </source>
</evidence>
<comment type="pathway">
    <text evidence="2 9">Amino-acid biosynthesis; L-histidine biosynthesis; L-histidine from 5-phospho-alpha-D-ribose 1-diphosphate: step 1/9.</text>
</comment>
<dbReference type="PANTHER" id="PTHR43707">
    <property type="entry name" value="HISTIDYL-TRNA SYNTHETASE"/>
    <property type="match status" value="1"/>
</dbReference>
<dbReference type="Pfam" id="PF13393">
    <property type="entry name" value="tRNA-synt_His"/>
    <property type="match status" value="1"/>
</dbReference>
<dbReference type="InterPro" id="IPR006195">
    <property type="entry name" value="aa-tRNA-synth_II"/>
</dbReference>
<comment type="similarity">
    <text evidence="3 9">Belongs to the class-II aminoacyl-tRNA synthetase family. HisZ subfamily.</text>
</comment>
<dbReference type="Gene3D" id="3.30.930.10">
    <property type="entry name" value="Bira Bifunctional Protein, Domain 2"/>
    <property type="match status" value="1"/>
</dbReference>
<dbReference type="GO" id="GO:0004821">
    <property type="term" value="F:histidine-tRNA ligase activity"/>
    <property type="evidence" value="ECO:0007669"/>
    <property type="project" value="TreeGrafter"/>
</dbReference>
<dbReference type="InterPro" id="IPR045864">
    <property type="entry name" value="aa-tRNA-synth_II/BPL/LPL"/>
</dbReference>
<dbReference type="OrthoDB" id="9800814at2"/>
<comment type="subunit">
    <text evidence="9">Heteromultimer composed of HisG and HisZ subunits.</text>
</comment>
<dbReference type="UniPathway" id="UPA00031">
    <property type="reaction ID" value="UER00006"/>
</dbReference>
<evidence type="ECO:0000256" key="7">
    <source>
        <dbReference type="ARBA" id="ARBA00023102"/>
    </source>
</evidence>
<comment type="miscellaneous">
    <text evidence="9">This function is generally fulfilled by the C-terminal part of HisG, which is missing in some bacteria such as this one.</text>
</comment>
<dbReference type="CDD" id="cd00773">
    <property type="entry name" value="HisRS-like_core"/>
    <property type="match status" value="1"/>
</dbReference>
<evidence type="ECO:0000256" key="10">
    <source>
        <dbReference type="PIRSR" id="PIRSR001549-1"/>
    </source>
</evidence>
<evidence type="ECO:0000256" key="8">
    <source>
        <dbReference type="ARBA" id="ARBA00025246"/>
    </source>
</evidence>
<reference evidence="12 13" key="1">
    <citation type="submission" date="2016-10" db="EMBL/GenBank/DDBJ databases">
        <authorList>
            <person name="de Groot N.N."/>
        </authorList>
    </citation>
    <scope>NUCLEOTIDE SEQUENCE [LARGE SCALE GENOMIC DNA]</scope>
    <source>
        <strain evidence="12 13">IBRC-M 10780</strain>
    </source>
</reference>
<dbReference type="PANTHER" id="PTHR43707:SF6">
    <property type="entry name" value="ATP PHOSPHORIBOSYLTRANSFERASE REGULATORY SUBUNIT"/>
    <property type="match status" value="1"/>
</dbReference>
<evidence type="ECO:0000313" key="12">
    <source>
        <dbReference type="EMBL" id="SES98350.1"/>
    </source>
</evidence>
<dbReference type="SUPFAM" id="SSF55681">
    <property type="entry name" value="Class II aaRS and biotin synthetases"/>
    <property type="match status" value="1"/>
</dbReference>